<comment type="caution">
    <text evidence="2">The sequence shown here is derived from an EMBL/GenBank/DDBJ whole genome shotgun (WGS) entry which is preliminary data.</text>
</comment>
<evidence type="ECO:0000313" key="2">
    <source>
        <dbReference type="EMBL" id="EJK48142.1"/>
    </source>
</evidence>
<feature type="region of interest" description="Disordered" evidence="1">
    <location>
        <begin position="23"/>
        <end position="53"/>
    </location>
</feature>
<dbReference type="Proteomes" id="UP000266841">
    <property type="component" value="Unassembled WGS sequence"/>
</dbReference>
<evidence type="ECO:0000313" key="3">
    <source>
        <dbReference type="Proteomes" id="UP000266841"/>
    </source>
</evidence>
<dbReference type="EMBL" id="AGNL01046223">
    <property type="protein sequence ID" value="EJK48142.1"/>
    <property type="molecule type" value="Genomic_DNA"/>
</dbReference>
<organism evidence="2 3">
    <name type="scientific">Thalassiosira oceanica</name>
    <name type="common">Marine diatom</name>
    <dbReference type="NCBI Taxonomy" id="159749"/>
    <lineage>
        <taxon>Eukaryota</taxon>
        <taxon>Sar</taxon>
        <taxon>Stramenopiles</taxon>
        <taxon>Ochrophyta</taxon>
        <taxon>Bacillariophyta</taxon>
        <taxon>Coscinodiscophyceae</taxon>
        <taxon>Thalassiosirophycidae</taxon>
        <taxon>Thalassiosirales</taxon>
        <taxon>Thalassiosiraceae</taxon>
        <taxon>Thalassiosira</taxon>
    </lineage>
</organism>
<name>K0RN20_THAOC</name>
<dbReference type="AlphaFoldDB" id="K0RN20"/>
<protein>
    <submittedName>
        <fullName evidence="2">Uncharacterized protein</fullName>
    </submittedName>
</protein>
<feature type="non-terminal residue" evidence="2">
    <location>
        <position position="95"/>
    </location>
</feature>
<proteinExistence type="predicted"/>
<reference evidence="2 3" key="1">
    <citation type="journal article" date="2012" name="Genome Biol.">
        <title>Genome and low-iron response of an oceanic diatom adapted to chronic iron limitation.</title>
        <authorList>
            <person name="Lommer M."/>
            <person name="Specht M."/>
            <person name="Roy A.S."/>
            <person name="Kraemer L."/>
            <person name="Andreson R."/>
            <person name="Gutowska M.A."/>
            <person name="Wolf J."/>
            <person name="Bergner S.V."/>
            <person name="Schilhabel M.B."/>
            <person name="Klostermeier U.C."/>
            <person name="Beiko R.G."/>
            <person name="Rosenstiel P."/>
            <person name="Hippler M."/>
            <person name="Laroche J."/>
        </authorList>
    </citation>
    <scope>NUCLEOTIDE SEQUENCE [LARGE SCALE GENOMIC DNA]</scope>
    <source>
        <strain evidence="2 3">CCMP1005</strain>
    </source>
</reference>
<keyword evidence="3" id="KW-1185">Reference proteome</keyword>
<gene>
    <name evidence="2" type="ORF">THAOC_33089</name>
</gene>
<evidence type="ECO:0000256" key="1">
    <source>
        <dbReference type="SAM" id="MobiDB-lite"/>
    </source>
</evidence>
<accession>K0RN20</accession>
<sequence>MKCCSALVPQELDGYRELLRKMLSSGRKGASPTSHKAGQAAGGGPTGATTGTADAATNIASFGLYIVPHVVPAHYLVRLPDQRPPLPGARPRERA</sequence>